<comment type="caution">
    <text evidence="2">The sequence shown here is derived from an EMBL/GenBank/DDBJ whole genome shotgun (WGS) entry which is preliminary data.</text>
</comment>
<dbReference type="SUPFAM" id="SSF53448">
    <property type="entry name" value="Nucleotide-diphospho-sugar transferases"/>
    <property type="match status" value="1"/>
</dbReference>
<protein>
    <recommendedName>
        <fullName evidence="1">Glycosyltransferase 2-like domain-containing protein</fullName>
    </recommendedName>
</protein>
<dbReference type="Pfam" id="PF00535">
    <property type="entry name" value="Glycos_transf_2"/>
    <property type="match status" value="1"/>
</dbReference>
<gene>
    <name evidence="2" type="ORF">HMPREF9623_01264</name>
</gene>
<dbReference type="InterPro" id="IPR029044">
    <property type="entry name" value="Nucleotide-diphossugar_trans"/>
</dbReference>
<proteinExistence type="predicted"/>
<dbReference type="InterPro" id="IPR050256">
    <property type="entry name" value="Glycosyltransferase_2"/>
</dbReference>
<organism evidence="2 3">
    <name type="scientific">Stomatobaculum longum</name>
    <dbReference type="NCBI Taxonomy" id="796942"/>
    <lineage>
        <taxon>Bacteria</taxon>
        <taxon>Bacillati</taxon>
        <taxon>Bacillota</taxon>
        <taxon>Clostridia</taxon>
        <taxon>Lachnospirales</taxon>
        <taxon>Lachnospiraceae</taxon>
        <taxon>Stomatobaculum</taxon>
    </lineage>
</organism>
<keyword evidence="3" id="KW-1185">Reference proteome</keyword>
<accession>A0AA36Y4I7</accession>
<feature type="domain" description="Glycosyltransferase 2-like" evidence="1">
    <location>
        <begin position="7"/>
        <end position="176"/>
    </location>
</feature>
<dbReference type="GeneID" id="86941021"/>
<sequence>MSRILLFIPMYNCEKQIVRVLGQLKPEVCRELTEVIVVNNRSTDNSEAAAMRYLEEHPLPIPVTLLRNDDNYGLGGSHKVAFEYAMKHNFDYVIVLHGDDQGDIANILPHLQSGAYRKYDCFLGARFMRGSKLQGYSAFRTFGNRVYNLLFSIGTGRRIYDLGSGLNMYKVSSLKSRFYEKYKDNLMFNYCMILGSSYYRQNMRFFPILWREDDQVSNVKMVNQAIVVLKLLGSYIVNRKGFIAAEHRDKLIPAYTAKPVYTNRKGKENDDHEAENI</sequence>
<dbReference type="Gene3D" id="3.90.550.10">
    <property type="entry name" value="Spore Coat Polysaccharide Biosynthesis Protein SpsA, Chain A"/>
    <property type="match status" value="1"/>
</dbReference>
<dbReference type="CDD" id="cd04179">
    <property type="entry name" value="DPM_DPG-synthase_like"/>
    <property type="match status" value="1"/>
</dbReference>
<dbReference type="InterPro" id="IPR001173">
    <property type="entry name" value="Glyco_trans_2-like"/>
</dbReference>
<evidence type="ECO:0000259" key="1">
    <source>
        <dbReference type="Pfam" id="PF00535"/>
    </source>
</evidence>
<evidence type="ECO:0000313" key="2">
    <source>
        <dbReference type="EMBL" id="EHO16565.1"/>
    </source>
</evidence>
<dbReference type="Proteomes" id="UP000018466">
    <property type="component" value="Unassembled WGS sequence"/>
</dbReference>
<dbReference type="EMBL" id="AGEL01000007">
    <property type="protein sequence ID" value="EHO16565.1"/>
    <property type="molecule type" value="Genomic_DNA"/>
</dbReference>
<evidence type="ECO:0000313" key="3">
    <source>
        <dbReference type="Proteomes" id="UP000018466"/>
    </source>
</evidence>
<dbReference type="AlphaFoldDB" id="A0AA36Y4I7"/>
<name>A0AA36Y4I7_9FIRM</name>
<dbReference type="PANTHER" id="PTHR48090:SF7">
    <property type="entry name" value="RFBJ PROTEIN"/>
    <property type="match status" value="1"/>
</dbReference>
<dbReference type="RefSeq" id="WP_009533097.1">
    <property type="nucleotide sequence ID" value="NZ_JH590863.1"/>
</dbReference>
<reference evidence="2 3" key="1">
    <citation type="submission" date="2011-10" db="EMBL/GenBank/DDBJ databases">
        <title>The Genome Sequence of Lachnospiraceae bacterium ACC2.</title>
        <authorList>
            <consortium name="The Broad Institute Genome Sequencing Platform"/>
            <person name="Earl A."/>
            <person name="Ward D."/>
            <person name="Feldgarden M."/>
            <person name="Gevers D."/>
            <person name="Sizova M."/>
            <person name="Hazen A."/>
            <person name="Epstein S."/>
            <person name="Young S.K."/>
            <person name="Zeng Q."/>
            <person name="Gargeya S."/>
            <person name="Fitzgerald M."/>
            <person name="Haas B."/>
            <person name="Abouelleil A."/>
            <person name="Alvarado L."/>
            <person name="Arachchi H.M."/>
            <person name="Berlin A."/>
            <person name="Brown A."/>
            <person name="Chapman S.B."/>
            <person name="Chen Z."/>
            <person name="Dunbar C."/>
            <person name="Freedman E."/>
            <person name="Gearin G."/>
            <person name="Goldberg J."/>
            <person name="Griggs A."/>
            <person name="Gujja S."/>
            <person name="Heiman D."/>
            <person name="Howarth C."/>
            <person name="Larson L."/>
            <person name="Lui A."/>
            <person name="MacDonald P.J.P."/>
            <person name="Montmayeur A."/>
            <person name="Murphy C."/>
            <person name="Neiman D."/>
            <person name="Pearson M."/>
            <person name="Priest M."/>
            <person name="Roberts A."/>
            <person name="Saif S."/>
            <person name="Shea T."/>
            <person name="Shenoy N."/>
            <person name="Sisk P."/>
            <person name="Stolte C."/>
            <person name="Sykes S."/>
            <person name="Wortman J."/>
            <person name="Nusbaum C."/>
            <person name="Birren B."/>
        </authorList>
    </citation>
    <scope>NUCLEOTIDE SEQUENCE [LARGE SCALE GENOMIC DNA]</scope>
    <source>
        <strain evidence="2 3">ACC2</strain>
    </source>
</reference>
<dbReference type="PANTHER" id="PTHR48090">
    <property type="entry name" value="UNDECAPRENYL-PHOSPHATE 4-DEOXY-4-FORMAMIDO-L-ARABINOSE TRANSFERASE-RELATED"/>
    <property type="match status" value="1"/>
</dbReference>